<organism evidence="2 3">
    <name type="scientific">Ensete ventricosum</name>
    <name type="common">Abyssinian banana</name>
    <name type="synonym">Musa ensete</name>
    <dbReference type="NCBI Taxonomy" id="4639"/>
    <lineage>
        <taxon>Eukaryota</taxon>
        <taxon>Viridiplantae</taxon>
        <taxon>Streptophyta</taxon>
        <taxon>Embryophyta</taxon>
        <taxon>Tracheophyta</taxon>
        <taxon>Spermatophyta</taxon>
        <taxon>Magnoliopsida</taxon>
        <taxon>Liliopsida</taxon>
        <taxon>Zingiberales</taxon>
        <taxon>Musaceae</taxon>
        <taxon>Ensete</taxon>
    </lineage>
</organism>
<comment type="caution">
    <text evidence="2">The sequence shown here is derived from an EMBL/GenBank/DDBJ whole genome shotgun (WGS) entry which is preliminary data.</text>
</comment>
<dbReference type="AlphaFoldDB" id="A0A426WWQ7"/>
<feature type="compositionally biased region" description="Basic and acidic residues" evidence="1">
    <location>
        <begin position="85"/>
        <end position="102"/>
    </location>
</feature>
<gene>
    <name evidence="2" type="ORF">B296_00044780</name>
</gene>
<evidence type="ECO:0000313" key="2">
    <source>
        <dbReference type="EMBL" id="RRT31706.1"/>
    </source>
</evidence>
<dbReference type="Proteomes" id="UP000287651">
    <property type="component" value="Unassembled WGS sequence"/>
</dbReference>
<accession>A0A426WWQ7</accession>
<protein>
    <submittedName>
        <fullName evidence="2">Uncharacterized protein</fullName>
    </submittedName>
</protein>
<evidence type="ECO:0000256" key="1">
    <source>
        <dbReference type="SAM" id="MobiDB-lite"/>
    </source>
</evidence>
<proteinExistence type="predicted"/>
<reference evidence="2 3" key="1">
    <citation type="journal article" date="2014" name="Agronomy (Basel)">
        <title>A Draft Genome Sequence for Ensete ventricosum, the Drought-Tolerant Tree Against Hunger.</title>
        <authorList>
            <person name="Harrison J."/>
            <person name="Moore K.A."/>
            <person name="Paszkiewicz K."/>
            <person name="Jones T."/>
            <person name="Grant M."/>
            <person name="Ambacheew D."/>
            <person name="Muzemil S."/>
            <person name="Studholme D.J."/>
        </authorList>
    </citation>
    <scope>NUCLEOTIDE SEQUENCE [LARGE SCALE GENOMIC DNA]</scope>
</reference>
<feature type="region of interest" description="Disordered" evidence="1">
    <location>
        <begin position="25"/>
        <end position="46"/>
    </location>
</feature>
<evidence type="ECO:0000313" key="3">
    <source>
        <dbReference type="Proteomes" id="UP000287651"/>
    </source>
</evidence>
<feature type="region of interest" description="Disordered" evidence="1">
    <location>
        <begin position="85"/>
        <end position="105"/>
    </location>
</feature>
<dbReference type="EMBL" id="AMZH03036603">
    <property type="protein sequence ID" value="RRT31706.1"/>
    <property type="molecule type" value="Genomic_DNA"/>
</dbReference>
<name>A0A426WWQ7_ENSVE</name>
<sequence>MAVIFFTRIQEERLNHEVRRTRVTPRPAMPRPTTPSTAIQAPAPKKLTRDELHERSTKGLYWHCDESWSREHRCKKGQLLMIEPVENKDNEPSKKAHEPKEEAMEEESDYTVHALAGYSNPQTMKVGGLLQQQRIIVLIDTGNTNNFLNSKSQLSCPLFLLRQVDYKRGKGVILLRLILPMEIVYPYIPDPDGEDEGGQASSSLMVSIRWISTGDNCPSWPVVALPRGGHPCGRPCPRVAAPCRLLPLGVVAPCRGPGHGQPPLHADNMHVAAPPPQAAPTFAANRYNKRV</sequence>